<dbReference type="RefSeq" id="WP_322445675.1">
    <property type="nucleotide sequence ID" value="NZ_JAXOFX010000003.1"/>
</dbReference>
<protein>
    <recommendedName>
        <fullName evidence="3">Lipoprotein</fullName>
    </recommendedName>
</protein>
<dbReference type="Proteomes" id="UP001290455">
    <property type="component" value="Unassembled WGS sequence"/>
</dbReference>
<accession>A0ABU5IW44</accession>
<dbReference type="PROSITE" id="PS51257">
    <property type="entry name" value="PROKAR_LIPOPROTEIN"/>
    <property type="match status" value="1"/>
</dbReference>
<evidence type="ECO:0000313" key="1">
    <source>
        <dbReference type="EMBL" id="MDZ5471379.1"/>
    </source>
</evidence>
<gene>
    <name evidence="1" type="ORF">SM124_06425</name>
</gene>
<proteinExistence type="predicted"/>
<name>A0ABU5IW44_9BACI</name>
<comment type="caution">
    <text evidence="1">The sequence shown here is derived from an EMBL/GenBank/DDBJ whole genome shotgun (WGS) entry which is preliminary data.</text>
</comment>
<organism evidence="1 2">
    <name type="scientific">Robertmurraya mangrovi</name>
    <dbReference type="NCBI Taxonomy" id="3098077"/>
    <lineage>
        <taxon>Bacteria</taxon>
        <taxon>Bacillati</taxon>
        <taxon>Bacillota</taxon>
        <taxon>Bacilli</taxon>
        <taxon>Bacillales</taxon>
        <taxon>Bacillaceae</taxon>
        <taxon>Robertmurraya</taxon>
    </lineage>
</organism>
<sequence length="142" mass="16870">MRGFLVCFIAFMFISGCSNVYDPLDQFVKVEKQVGTEEKYEEFRRITEKKKVEQVRQILYKDTKWEDAKVSMSRPHNFQVSFHSNNPNVEAKKVYFYIWISPEKNRLEISTHLSNQYSQLTEKQSSILYELLTGEKLVDLNK</sequence>
<dbReference type="EMBL" id="JAXOFX010000003">
    <property type="protein sequence ID" value="MDZ5471379.1"/>
    <property type="molecule type" value="Genomic_DNA"/>
</dbReference>
<evidence type="ECO:0008006" key="3">
    <source>
        <dbReference type="Google" id="ProtNLM"/>
    </source>
</evidence>
<keyword evidence="2" id="KW-1185">Reference proteome</keyword>
<reference evidence="1 2" key="1">
    <citation type="submission" date="2023-11" db="EMBL/GenBank/DDBJ databases">
        <title>Bacillus jintuensis, isolated from a mudflat on the Beibu Gulf coast.</title>
        <authorList>
            <person name="Li M."/>
        </authorList>
    </citation>
    <scope>NUCLEOTIDE SEQUENCE [LARGE SCALE GENOMIC DNA]</scope>
    <source>
        <strain evidence="1 2">31A1R</strain>
    </source>
</reference>
<evidence type="ECO:0000313" key="2">
    <source>
        <dbReference type="Proteomes" id="UP001290455"/>
    </source>
</evidence>